<dbReference type="InterPro" id="IPR038146">
    <property type="entry name" value="933W_put_Xis_sf"/>
</dbReference>
<name>Q1YW37_9GAMM</name>
<dbReference type="Proteomes" id="UP000003789">
    <property type="component" value="Unassembled WGS sequence"/>
</dbReference>
<comment type="caution">
    <text evidence="1">The sequence shown here is derived from an EMBL/GenBank/DDBJ whole genome shotgun (WGS) entry which is preliminary data.</text>
</comment>
<sequence length="85" mass="9631">MNKDIKESDPRVIITLPQSKWVGENIIQAVYGLTSTAITNYRLKAWQQGVHYRKVGITGVPSGSKAKVLYNIHSINEWIDAYPQM</sequence>
<organism evidence="1 2">
    <name type="scientific">Photobacterium profundum 3TCK</name>
    <dbReference type="NCBI Taxonomy" id="314280"/>
    <lineage>
        <taxon>Bacteria</taxon>
        <taxon>Pseudomonadati</taxon>
        <taxon>Pseudomonadota</taxon>
        <taxon>Gammaproteobacteria</taxon>
        <taxon>Vibrionales</taxon>
        <taxon>Vibrionaceae</taxon>
        <taxon>Photobacterium</taxon>
    </lineage>
</organism>
<reference evidence="1 2" key="1">
    <citation type="submission" date="2006-03" db="EMBL/GenBank/DDBJ databases">
        <authorList>
            <person name="Bartlett D.H."/>
            <person name="Valle G."/>
            <person name="Lauro F.M."/>
            <person name="Vezzi A."/>
            <person name="Simonato F."/>
            <person name="Eloe E."/>
            <person name="Vitulo N."/>
            <person name="Stratton T.K."/>
            <person name="D'angelo M."/>
            <person name="Ferriera S."/>
            <person name="Johnson J."/>
            <person name="Kravitz S."/>
            <person name="Beeson K."/>
            <person name="Sutton G."/>
            <person name="Rogers Y."/>
            <person name="Friedman R."/>
            <person name="Frazier M."/>
            <person name="Venter J.C."/>
        </authorList>
    </citation>
    <scope>NUCLEOTIDE SEQUENCE [LARGE SCALE GENOMIC DNA]</scope>
    <source>
        <strain evidence="1 2">3TCK</strain>
    </source>
</reference>
<gene>
    <name evidence="1" type="ORF">P3TCK_17427</name>
</gene>
<protein>
    <recommendedName>
        <fullName evidence="3">Excisionase</fullName>
    </recommendedName>
</protein>
<dbReference type="RefSeq" id="WP_006231391.1">
    <property type="nucleotide sequence ID" value="NZ_CH724135.1"/>
</dbReference>
<accession>Q1YW37</accession>
<dbReference type="Gene3D" id="1.10.1660.60">
    <property type="entry name" value="Putative excisionased domain DUF1233"/>
    <property type="match status" value="1"/>
</dbReference>
<dbReference type="InterPro" id="IPR009634">
    <property type="entry name" value="Put_exci"/>
</dbReference>
<evidence type="ECO:0000313" key="2">
    <source>
        <dbReference type="Proteomes" id="UP000003789"/>
    </source>
</evidence>
<evidence type="ECO:0008006" key="3">
    <source>
        <dbReference type="Google" id="ProtNLM"/>
    </source>
</evidence>
<dbReference type="AlphaFoldDB" id="Q1YW37"/>
<dbReference type="HOGENOM" id="CLU_2509826_0_0_6"/>
<dbReference type="EMBL" id="AAPH01000057">
    <property type="protein sequence ID" value="EAS40474.1"/>
    <property type="molecule type" value="Genomic_DNA"/>
</dbReference>
<dbReference type="OrthoDB" id="5829479at2"/>
<proteinExistence type="predicted"/>
<evidence type="ECO:0000313" key="1">
    <source>
        <dbReference type="EMBL" id="EAS40474.1"/>
    </source>
</evidence>
<dbReference type="Pfam" id="PF06806">
    <property type="entry name" value="DUF1233"/>
    <property type="match status" value="1"/>
</dbReference>